<proteinExistence type="inferred from homology"/>
<comment type="cofactor">
    <cofactor evidence="1">
        <name>Zn(2+)</name>
        <dbReference type="ChEBI" id="CHEBI:29105"/>
    </cofactor>
</comment>
<dbReference type="OrthoDB" id="9800627at2"/>
<feature type="transmembrane region" description="Helical" evidence="13">
    <location>
        <begin position="185"/>
        <end position="201"/>
    </location>
</feature>
<dbReference type="GO" id="GO:0005886">
    <property type="term" value="C:plasma membrane"/>
    <property type="evidence" value="ECO:0007669"/>
    <property type="project" value="UniProtKB-SubCell"/>
</dbReference>
<feature type="transmembrane region" description="Helical" evidence="13">
    <location>
        <begin position="93"/>
        <end position="119"/>
    </location>
</feature>
<keyword evidence="7" id="KW-0479">Metal-binding</keyword>
<feature type="transmembrane region" description="Helical" evidence="13">
    <location>
        <begin position="6"/>
        <end position="31"/>
    </location>
</feature>
<dbReference type="EMBL" id="QICD01000002">
    <property type="protein sequence ID" value="RNL48556.1"/>
    <property type="molecule type" value="Genomic_DNA"/>
</dbReference>
<evidence type="ECO:0000256" key="5">
    <source>
        <dbReference type="ARBA" id="ARBA00022670"/>
    </source>
</evidence>
<evidence type="ECO:0000259" key="14">
    <source>
        <dbReference type="Pfam" id="PF02163"/>
    </source>
</evidence>
<dbReference type="Proteomes" id="UP000278632">
    <property type="component" value="Unassembled WGS sequence"/>
</dbReference>
<evidence type="ECO:0000256" key="12">
    <source>
        <dbReference type="ARBA" id="ARBA00023136"/>
    </source>
</evidence>
<accession>A0A3N0BJU2</accession>
<keyword evidence="8" id="KW-0378">Hydrolase</keyword>
<keyword evidence="6 13" id="KW-0812">Transmembrane</keyword>
<evidence type="ECO:0000313" key="15">
    <source>
        <dbReference type="EMBL" id="RNL48556.1"/>
    </source>
</evidence>
<evidence type="ECO:0000256" key="11">
    <source>
        <dbReference type="ARBA" id="ARBA00023049"/>
    </source>
</evidence>
<dbReference type="GO" id="GO:0046872">
    <property type="term" value="F:metal ion binding"/>
    <property type="evidence" value="ECO:0007669"/>
    <property type="project" value="UniProtKB-KW"/>
</dbReference>
<dbReference type="AlphaFoldDB" id="A0A3N0BJU2"/>
<evidence type="ECO:0000256" key="4">
    <source>
        <dbReference type="ARBA" id="ARBA00022475"/>
    </source>
</evidence>
<comment type="similarity">
    <text evidence="3">Belongs to the peptidase M50B family.</text>
</comment>
<evidence type="ECO:0000256" key="7">
    <source>
        <dbReference type="ARBA" id="ARBA00022723"/>
    </source>
</evidence>
<keyword evidence="11" id="KW-0482">Metalloprotease</keyword>
<keyword evidence="12 13" id="KW-0472">Membrane</keyword>
<organism evidence="15 16">
    <name type="scientific">Paraeggerthella hongkongensis</name>
    <dbReference type="NCBI Taxonomy" id="230658"/>
    <lineage>
        <taxon>Bacteria</taxon>
        <taxon>Bacillati</taxon>
        <taxon>Actinomycetota</taxon>
        <taxon>Coriobacteriia</taxon>
        <taxon>Eggerthellales</taxon>
        <taxon>Eggerthellaceae</taxon>
        <taxon>Paraeggerthella</taxon>
    </lineage>
</organism>
<evidence type="ECO:0000256" key="3">
    <source>
        <dbReference type="ARBA" id="ARBA00007931"/>
    </source>
</evidence>
<comment type="subcellular location">
    <subcellularLocation>
        <location evidence="2">Cell membrane</location>
        <topology evidence="2">Multi-pass membrane protein</topology>
    </subcellularLocation>
</comment>
<keyword evidence="5 15" id="KW-0645">Protease</keyword>
<protein>
    <submittedName>
        <fullName evidence="15">Site-2 protease family protein</fullName>
    </submittedName>
</protein>
<dbReference type="InterPro" id="IPR044537">
    <property type="entry name" value="Rip2-like"/>
</dbReference>
<comment type="caution">
    <text evidence="15">The sequence shown here is derived from an EMBL/GenBank/DDBJ whole genome shotgun (WGS) entry which is preliminary data.</text>
</comment>
<feature type="transmembrane region" description="Helical" evidence="13">
    <location>
        <begin position="131"/>
        <end position="150"/>
    </location>
</feature>
<dbReference type="CDD" id="cd06158">
    <property type="entry name" value="S2P-M50_like_1"/>
    <property type="match status" value="1"/>
</dbReference>
<evidence type="ECO:0000256" key="13">
    <source>
        <dbReference type="SAM" id="Phobius"/>
    </source>
</evidence>
<gene>
    <name evidence="15" type="ORF">DMP08_02625</name>
</gene>
<dbReference type="Pfam" id="PF02163">
    <property type="entry name" value="Peptidase_M50"/>
    <property type="match status" value="1"/>
</dbReference>
<keyword evidence="9" id="KW-0862">Zinc</keyword>
<reference evidence="16" key="1">
    <citation type="submission" date="2018-05" db="EMBL/GenBank/DDBJ databases">
        <title>Genome Sequencing of selected type strains of the family Eggerthellaceae.</title>
        <authorList>
            <person name="Danylec N."/>
            <person name="Stoll D.A."/>
            <person name="Doetsch A."/>
            <person name="Huch M."/>
        </authorList>
    </citation>
    <scope>NUCLEOTIDE SEQUENCE [LARGE SCALE GENOMIC DNA]</scope>
    <source>
        <strain evidence="16">DSM 16106</strain>
    </source>
</reference>
<dbReference type="PANTHER" id="PTHR35864:SF1">
    <property type="entry name" value="ZINC METALLOPROTEASE YWHC-RELATED"/>
    <property type="match status" value="1"/>
</dbReference>
<feature type="domain" description="Peptidase M50" evidence="14">
    <location>
        <begin position="12"/>
        <end position="195"/>
    </location>
</feature>
<evidence type="ECO:0000256" key="9">
    <source>
        <dbReference type="ARBA" id="ARBA00022833"/>
    </source>
</evidence>
<evidence type="ECO:0000256" key="10">
    <source>
        <dbReference type="ARBA" id="ARBA00022989"/>
    </source>
</evidence>
<evidence type="ECO:0000256" key="1">
    <source>
        <dbReference type="ARBA" id="ARBA00001947"/>
    </source>
</evidence>
<dbReference type="InterPro" id="IPR052348">
    <property type="entry name" value="Metallopeptidase_M50B"/>
</dbReference>
<sequence>MSISLPYLICSILSFVPAIVCHEACHGFAAYKLGDPTAKRAGRLSFNPLKHVDPFGTVIMPLMLMAMNMPVFGYAKPVPYNPAYFKDPRKGDLIVGLAGPAANLALAVLGAAVYAVILFVLPVAQLAQSMVFYYFFTLFLPMFSLINLYLMFFNLLPIPPLDGSSIFAFLLPAKYLPQYYKVQQYAFPIFMIAVILVPYVLHFNPIGIYLDATAGNVFNLLYPFR</sequence>
<evidence type="ECO:0000256" key="2">
    <source>
        <dbReference type="ARBA" id="ARBA00004651"/>
    </source>
</evidence>
<keyword evidence="10 13" id="KW-1133">Transmembrane helix</keyword>
<dbReference type="PANTHER" id="PTHR35864">
    <property type="entry name" value="ZINC METALLOPROTEASE MJ0611-RELATED"/>
    <property type="match status" value="1"/>
</dbReference>
<dbReference type="GO" id="GO:0008237">
    <property type="term" value="F:metallopeptidase activity"/>
    <property type="evidence" value="ECO:0007669"/>
    <property type="project" value="UniProtKB-KW"/>
</dbReference>
<name>A0A3N0BJU2_9ACTN</name>
<evidence type="ECO:0000256" key="6">
    <source>
        <dbReference type="ARBA" id="ARBA00022692"/>
    </source>
</evidence>
<evidence type="ECO:0000313" key="16">
    <source>
        <dbReference type="Proteomes" id="UP000278632"/>
    </source>
</evidence>
<dbReference type="GO" id="GO:0006508">
    <property type="term" value="P:proteolysis"/>
    <property type="evidence" value="ECO:0007669"/>
    <property type="project" value="UniProtKB-KW"/>
</dbReference>
<dbReference type="InterPro" id="IPR008915">
    <property type="entry name" value="Peptidase_M50"/>
</dbReference>
<evidence type="ECO:0000256" key="8">
    <source>
        <dbReference type="ARBA" id="ARBA00022801"/>
    </source>
</evidence>
<dbReference type="RefSeq" id="WP_123191461.1">
    <property type="nucleotide sequence ID" value="NZ_QICD01000002.1"/>
</dbReference>
<keyword evidence="16" id="KW-1185">Reference proteome</keyword>
<keyword evidence="4" id="KW-1003">Cell membrane</keyword>